<keyword evidence="2" id="KW-0812">Transmembrane</keyword>
<keyword evidence="4" id="KW-1185">Reference proteome</keyword>
<gene>
    <name evidence="3" type="ORF">BJ998_001607</name>
</gene>
<dbReference type="AlphaFoldDB" id="A0A7W9KD75"/>
<feature type="transmembrane region" description="Helical" evidence="2">
    <location>
        <begin position="12"/>
        <end position="32"/>
    </location>
</feature>
<dbReference type="Proteomes" id="UP000585638">
    <property type="component" value="Unassembled WGS sequence"/>
</dbReference>
<name>A0A7W9KD75_9PSEU</name>
<reference evidence="3 4" key="1">
    <citation type="submission" date="2020-08" db="EMBL/GenBank/DDBJ databases">
        <title>Sequencing the genomes of 1000 actinobacteria strains.</title>
        <authorList>
            <person name="Klenk H.-P."/>
        </authorList>
    </citation>
    <scope>NUCLEOTIDE SEQUENCE [LARGE SCALE GENOMIC DNA]</scope>
    <source>
        <strain evidence="3 4">DSM 43851</strain>
    </source>
</reference>
<dbReference type="GO" id="GO:0003677">
    <property type="term" value="F:DNA binding"/>
    <property type="evidence" value="ECO:0007669"/>
    <property type="project" value="UniProtKB-KW"/>
</dbReference>
<dbReference type="RefSeq" id="WP_184859851.1">
    <property type="nucleotide sequence ID" value="NZ_BAAAWY010000051.1"/>
</dbReference>
<proteinExistence type="predicted"/>
<protein>
    <submittedName>
        <fullName evidence="3">DNA-binding transcriptional regulator of glucitol operon</fullName>
    </submittedName>
</protein>
<dbReference type="PROSITE" id="PS51257">
    <property type="entry name" value="PROKAR_LIPOPROTEIN"/>
    <property type="match status" value="1"/>
</dbReference>
<organism evidence="3 4">
    <name type="scientific">Kutzneria kofuensis</name>
    <dbReference type="NCBI Taxonomy" id="103725"/>
    <lineage>
        <taxon>Bacteria</taxon>
        <taxon>Bacillati</taxon>
        <taxon>Actinomycetota</taxon>
        <taxon>Actinomycetes</taxon>
        <taxon>Pseudonocardiales</taxon>
        <taxon>Pseudonocardiaceae</taxon>
        <taxon>Kutzneria</taxon>
    </lineage>
</organism>
<keyword evidence="3" id="KW-0238">DNA-binding</keyword>
<comment type="caution">
    <text evidence="3">The sequence shown here is derived from an EMBL/GenBank/DDBJ whole genome shotgun (WGS) entry which is preliminary data.</text>
</comment>
<keyword evidence="2" id="KW-0472">Membrane</keyword>
<dbReference type="EMBL" id="JACHIR010000001">
    <property type="protein sequence ID" value="MBB5890411.1"/>
    <property type="molecule type" value="Genomic_DNA"/>
</dbReference>
<keyword evidence="2" id="KW-1133">Transmembrane helix</keyword>
<feature type="region of interest" description="Disordered" evidence="1">
    <location>
        <begin position="76"/>
        <end position="110"/>
    </location>
</feature>
<evidence type="ECO:0000313" key="3">
    <source>
        <dbReference type="EMBL" id="MBB5890411.1"/>
    </source>
</evidence>
<accession>A0A7W9KD75</accession>
<evidence type="ECO:0000313" key="4">
    <source>
        <dbReference type="Proteomes" id="UP000585638"/>
    </source>
</evidence>
<evidence type="ECO:0000256" key="2">
    <source>
        <dbReference type="SAM" id="Phobius"/>
    </source>
</evidence>
<sequence length="130" mass="14927">MVRGLLAPRWLLVHLLALAAVVACFRLGWWQWDRSQESTGTLQNLGYALQWPLFGLFVPFMYWRMWKLDKERRESEPAAEPVAVEEPEVPVPHSRRSPTEWRSAAPAEPVDDAMAQYNSYLASLSARDGE</sequence>
<feature type="transmembrane region" description="Helical" evidence="2">
    <location>
        <begin position="44"/>
        <end position="63"/>
    </location>
</feature>
<evidence type="ECO:0000256" key="1">
    <source>
        <dbReference type="SAM" id="MobiDB-lite"/>
    </source>
</evidence>